<dbReference type="HOGENOM" id="CLU_849057_0_0_10"/>
<dbReference type="InterPro" id="IPR016181">
    <property type="entry name" value="Acyl_CoA_acyltransferase"/>
</dbReference>
<evidence type="ECO:0000313" key="2">
    <source>
        <dbReference type="EMBL" id="EFA44867.1"/>
    </source>
</evidence>
<proteinExistence type="predicted"/>
<keyword evidence="3" id="KW-1185">Reference proteome</keyword>
<gene>
    <name evidence="2" type="ORF">HMPREF0645_0663</name>
</gene>
<dbReference type="OrthoDB" id="934591at2"/>
<reference evidence="2 3" key="1">
    <citation type="submission" date="2009-10" db="EMBL/GenBank/DDBJ databases">
        <authorList>
            <person name="Qin X."/>
            <person name="Bachman B."/>
            <person name="Battles P."/>
            <person name="Bell A."/>
            <person name="Bess C."/>
            <person name="Bickham C."/>
            <person name="Chaboub L."/>
            <person name="Chen D."/>
            <person name="Coyle M."/>
            <person name="Deiros D.R."/>
            <person name="Dinh H."/>
            <person name="Forbes L."/>
            <person name="Fowler G."/>
            <person name="Francisco L."/>
            <person name="Fu Q."/>
            <person name="Gubbala S."/>
            <person name="Hale W."/>
            <person name="Han Y."/>
            <person name="Hemphill L."/>
            <person name="Highlander S.K."/>
            <person name="Hirani K."/>
            <person name="Hogues M."/>
            <person name="Jackson L."/>
            <person name="Jakkamsetti A."/>
            <person name="Javaid M."/>
            <person name="Jiang H."/>
            <person name="Korchina V."/>
            <person name="Kovar C."/>
            <person name="Lara F."/>
            <person name="Lee S."/>
            <person name="Mata R."/>
            <person name="Mathew T."/>
            <person name="Moen C."/>
            <person name="Morales K."/>
            <person name="Munidasa M."/>
            <person name="Nazareth L."/>
            <person name="Ngo R."/>
            <person name="Nguyen L."/>
            <person name="Okwuonu G."/>
            <person name="Ongeri F."/>
            <person name="Patil S."/>
            <person name="Petrosino J."/>
            <person name="Pham C."/>
            <person name="Pham P."/>
            <person name="Pu L.-L."/>
            <person name="Puazo M."/>
            <person name="Raj R."/>
            <person name="Reid J."/>
            <person name="Rouhana J."/>
            <person name="Saada N."/>
            <person name="Shang Y."/>
            <person name="Simmons D."/>
            <person name="Thornton R."/>
            <person name="Warren J."/>
            <person name="Weissenberger G."/>
            <person name="Zhang J."/>
            <person name="Zhang L."/>
            <person name="Zhou C."/>
            <person name="Zhu D."/>
            <person name="Muzny D."/>
            <person name="Worley K."/>
            <person name="Gibbs R."/>
        </authorList>
    </citation>
    <scope>NUCLEOTIDE SEQUENCE [LARGE SCALE GENOMIC DNA]</scope>
    <source>
        <strain evidence="2 3">DSM 17361</strain>
    </source>
</reference>
<evidence type="ECO:0000259" key="1">
    <source>
        <dbReference type="Pfam" id="PF13480"/>
    </source>
</evidence>
<name>D1PUM8_9BACT</name>
<comment type="caution">
    <text evidence="2">The sequence shown here is derived from an EMBL/GenBank/DDBJ whole genome shotgun (WGS) entry which is preliminary data.</text>
</comment>
<dbReference type="RefSeq" id="WP_007172777.1">
    <property type="nucleotide sequence ID" value="NZ_GG704780.1"/>
</dbReference>
<protein>
    <recommendedName>
        <fullName evidence="1">BioF2-like acetyltransferase domain-containing protein</fullName>
    </recommendedName>
</protein>
<evidence type="ECO:0000313" key="3">
    <source>
        <dbReference type="Proteomes" id="UP000003160"/>
    </source>
</evidence>
<feature type="domain" description="BioF2-like acetyltransferase" evidence="1">
    <location>
        <begin position="174"/>
        <end position="281"/>
    </location>
</feature>
<accession>D1PUM8</accession>
<dbReference type="SUPFAM" id="SSF55729">
    <property type="entry name" value="Acyl-CoA N-acyltransferases (Nat)"/>
    <property type="match status" value="1"/>
</dbReference>
<dbReference type="Pfam" id="PF13480">
    <property type="entry name" value="Acetyltransf_6"/>
    <property type="match status" value="1"/>
</dbReference>
<organism evidence="2 3">
    <name type="scientific">Hallella bergensis DSM 17361</name>
    <dbReference type="NCBI Taxonomy" id="585502"/>
    <lineage>
        <taxon>Bacteria</taxon>
        <taxon>Pseudomonadati</taxon>
        <taxon>Bacteroidota</taxon>
        <taxon>Bacteroidia</taxon>
        <taxon>Bacteroidales</taxon>
        <taxon>Prevotellaceae</taxon>
        <taxon>Hallella</taxon>
    </lineage>
</organism>
<dbReference type="InterPro" id="IPR038740">
    <property type="entry name" value="BioF2-like_GNAT_dom"/>
</dbReference>
<dbReference type="EMBL" id="ACKS01000031">
    <property type="protein sequence ID" value="EFA44867.1"/>
    <property type="molecule type" value="Genomic_DNA"/>
</dbReference>
<dbReference type="AlphaFoldDB" id="D1PUM8"/>
<dbReference type="eggNOG" id="COG2348">
    <property type="taxonomic scope" value="Bacteria"/>
</dbReference>
<sequence length="325" mass="38847">MERYEVRLYTTGEELPDMTCHNFFHSTELFRMIEKTPGQKPYMAVATDGNGQVVGHVLATVRRRGSWLPPMLYTQGRAYGEGEYADGVDREEVFGQLLAVLTRKLRRKLCFYIEFSNLSRKMFGYRFFRRNTYFPVNWQEVRNSLHSKTPAERIEPKVLERIEHVYNLGVVTREAASEEEVKTFHHLLRNFYRFKLRRLIPPEKMFLELYNSKRARVFVTLYKDKIIGGCVCVYSEGNAFLWYFASRRKRYPHLYPNTMTIWHALNWAWEHDYAHLSFLDAGLPFPHNPLREFLLRFGGKPTANYRWFRFSISLVNRMLSWLYKE</sequence>
<dbReference type="Gene3D" id="3.40.630.30">
    <property type="match status" value="1"/>
</dbReference>
<dbReference type="Proteomes" id="UP000003160">
    <property type="component" value="Unassembled WGS sequence"/>
</dbReference>